<dbReference type="InterPro" id="IPR029058">
    <property type="entry name" value="AB_hydrolase_fold"/>
</dbReference>
<dbReference type="PANTHER" id="PTHR10794">
    <property type="entry name" value="ABHYDROLASE DOMAIN-CONTAINING PROTEIN"/>
    <property type="match status" value="1"/>
</dbReference>
<keyword evidence="2" id="KW-0719">Serine esterase</keyword>
<evidence type="ECO:0000313" key="6">
    <source>
        <dbReference type="EMBL" id="KAK4537258.1"/>
    </source>
</evidence>
<dbReference type="Gene3D" id="3.40.50.1820">
    <property type="entry name" value="alpha/beta hydrolase"/>
    <property type="match status" value="1"/>
</dbReference>
<organism evidence="6 7">
    <name type="scientific">Cyanidium caldarium</name>
    <name type="common">Red alga</name>
    <dbReference type="NCBI Taxonomy" id="2771"/>
    <lineage>
        <taxon>Eukaryota</taxon>
        <taxon>Rhodophyta</taxon>
        <taxon>Bangiophyceae</taxon>
        <taxon>Cyanidiales</taxon>
        <taxon>Cyanidiaceae</taxon>
        <taxon>Cyanidium</taxon>
    </lineage>
</organism>
<evidence type="ECO:0000256" key="1">
    <source>
        <dbReference type="ARBA" id="ARBA00010884"/>
    </source>
</evidence>
<dbReference type="GO" id="GO:0034338">
    <property type="term" value="F:short-chain carboxylesterase activity"/>
    <property type="evidence" value="ECO:0007669"/>
    <property type="project" value="TreeGrafter"/>
</dbReference>
<feature type="domain" description="AB hydrolase-1" evidence="5">
    <location>
        <begin position="75"/>
        <end position="324"/>
    </location>
</feature>
<dbReference type="GO" id="GO:0047372">
    <property type="term" value="F:monoacylglycerol lipase activity"/>
    <property type="evidence" value="ECO:0007669"/>
    <property type="project" value="TreeGrafter"/>
</dbReference>
<feature type="active site" description="Charge relay system" evidence="4">
    <location>
        <position position="290"/>
    </location>
</feature>
<dbReference type="AlphaFoldDB" id="A0AAV9IZP1"/>
<dbReference type="InterPro" id="IPR050960">
    <property type="entry name" value="AB_hydrolase_4_sf"/>
</dbReference>
<dbReference type="EMBL" id="JANCYW010000011">
    <property type="protein sequence ID" value="KAK4537258.1"/>
    <property type="molecule type" value="Genomic_DNA"/>
</dbReference>
<feature type="active site" description="Charge relay system" evidence="4">
    <location>
        <position position="156"/>
    </location>
</feature>
<gene>
    <name evidence="6" type="ORF">CDCA_CDCA11G3283</name>
</gene>
<dbReference type="InterPro" id="IPR000952">
    <property type="entry name" value="AB_hydrolase_4_CS"/>
</dbReference>
<feature type="active site" description="Charge relay system" evidence="4">
    <location>
        <position position="319"/>
    </location>
</feature>
<evidence type="ECO:0000259" key="5">
    <source>
        <dbReference type="Pfam" id="PF00561"/>
    </source>
</evidence>
<keyword evidence="7" id="KW-1185">Reference proteome</keyword>
<dbReference type="Proteomes" id="UP001301350">
    <property type="component" value="Unassembled WGS sequence"/>
</dbReference>
<dbReference type="SUPFAM" id="SSF53474">
    <property type="entry name" value="alpha/beta-Hydrolases"/>
    <property type="match status" value="1"/>
</dbReference>
<comment type="similarity">
    <text evidence="1">Belongs to the AB hydrolase superfamily. AB hydrolase 4 family.</text>
</comment>
<protein>
    <recommendedName>
        <fullName evidence="5">AB hydrolase-1 domain-containing protein</fullName>
    </recommendedName>
</protein>
<dbReference type="InterPro" id="IPR000073">
    <property type="entry name" value="AB_hydrolase_1"/>
</dbReference>
<dbReference type="PANTHER" id="PTHR10794:SF63">
    <property type="entry name" value="ALPHA_BETA HYDROLASE 1, ISOFORM A"/>
    <property type="match status" value="1"/>
</dbReference>
<accession>A0AAV9IZP1</accession>
<sequence length="367" mass="40775">MFTLQALGVPEFRAPAHLRNGHVQTIGGAVLRQAPARFAYTSRIRLATPDGDWFEVDCALHALGAKEDAVRPAAVVLHGLESCARGLQSMHLANMFYRCLGADVYAMNFRGCSGALNATHKSYHLGETADLQLLIERLVANDDRRRPRPLLLAGFSLGGNVIVKYLGESAAHARRHGVAAAAVYCVPFDAVTSQPVLDSGLLNRYVYSRRFVRSIQRKIAARHAVLAATEPPPYDLSRVLAARTIGEIDDAYIAPTYGFADRWDYYRRCSCGQFLAAVRSPLLVVNAWDDPFYDTSAYPTAEQLHNEQVQLVYTQHGGHCGFLERWMPGARPPWVCDLFASWFQTALQRWRRDGVEEPSEPAAIFAE</sequence>
<dbReference type="PROSITE" id="PS01133">
    <property type="entry name" value="UPF0017"/>
    <property type="match status" value="1"/>
</dbReference>
<evidence type="ECO:0000313" key="7">
    <source>
        <dbReference type="Proteomes" id="UP001301350"/>
    </source>
</evidence>
<evidence type="ECO:0000256" key="4">
    <source>
        <dbReference type="PIRSR" id="PIRSR005211-1"/>
    </source>
</evidence>
<evidence type="ECO:0000256" key="2">
    <source>
        <dbReference type="ARBA" id="ARBA00022487"/>
    </source>
</evidence>
<proteinExistence type="inferred from homology"/>
<comment type="caution">
    <text evidence="6">The sequence shown here is derived from an EMBL/GenBank/DDBJ whole genome shotgun (WGS) entry which is preliminary data.</text>
</comment>
<dbReference type="Pfam" id="PF00561">
    <property type="entry name" value="Abhydrolase_1"/>
    <property type="match status" value="1"/>
</dbReference>
<dbReference type="InterPro" id="IPR012020">
    <property type="entry name" value="ABHD4"/>
</dbReference>
<name>A0AAV9IZP1_CYACA</name>
<keyword evidence="3" id="KW-0378">Hydrolase</keyword>
<evidence type="ECO:0000256" key="3">
    <source>
        <dbReference type="ARBA" id="ARBA00022801"/>
    </source>
</evidence>
<reference evidence="6 7" key="1">
    <citation type="submission" date="2022-07" db="EMBL/GenBank/DDBJ databases">
        <title>Genome-wide signatures of adaptation to extreme environments.</title>
        <authorList>
            <person name="Cho C.H."/>
            <person name="Yoon H.S."/>
        </authorList>
    </citation>
    <scope>NUCLEOTIDE SEQUENCE [LARGE SCALE GENOMIC DNA]</scope>
    <source>
        <strain evidence="6 7">DBV 063 E5</strain>
    </source>
</reference>
<dbReference type="PIRSF" id="PIRSF005211">
    <property type="entry name" value="Ab_hydro_YheT"/>
    <property type="match status" value="1"/>
</dbReference>